<evidence type="ECO:0000313" key="3">
    <source>
        <dbReference type="Proteomes" id="UP000520814"/>
    </source>
</evidence>
<feature type="chain" id="PRO_5031330441" description="Peptidase C-terminal archaeal/bacterial domain-containing protein" evidence="1">
    <location>
        <begin position="21"/>
        <end position="540"/>
    </location>
</feature>
<dbReference type="RefSeq" id="WP_184192000.1">
    <property type="nucleotide sequence ID" value="NZ_JACHGW010000001.1"/>
</dbReference>
<dbReference type="Gene3D" id="2.60.120.380">
    <property type="match status" value="4"/>
</dbReference>
<proteinExistence type="predicted"/>
<evidence type="ECO:0000256" key="1">
    <source>
        <dbReference type="SAM" id="SignalP"/>
    </source>
</evidence>
<reference evidence="2 3" key="1">
    <citation type="submission" date="2020-08" db="EMBL/GenBank/DDBJ databases">
        <title>Genomic Encyclopedia of Type Strains, Phase IV (KMG-IV): sequencing the most valuable type-strain genomes for metagenomic binning, comparative biology and taxonomic classification.</title>
        <authorList>
            <person name="Goeker M."/>
        </authorList>
    </citation>
    <scope>NUCLEOTIDE SEQUENCE [LARGE SCALE GENOMIC DNA]</scope>
    <source>
        <strain evidence="2 3">DSM 23562</strain>
    </source>
</reference>
<feature type="signal peptide" evidence="1">
    <location>
        <begin position="1"/>
        <end position="20"/>
    </location>
</feature>
<accession>A0A7W9W4X2</accession>
<dbReference type="AlphaFoldDB" id="A0A7W9W4X2"/>
<dbReference type="Proteomes" id="UP000520814">
    <property type="component" value="Unassembled WGS sequence"/>
</dbReference>
<keyword evidence="3" id="KW-1185">Reference proteome</keyword>
<evidence type="ECO:0008006" key="4">
    <source>
        <dbReference type="Google" id="ProtNLM"/>
    </source>
</evidence>
<keyword evidence="1" id="KW-0732">Signal</keyword>
<gene>
    <name evidence="2" type="ORF">HNQ39_000183</name>
</gene>
<sequence>MRTFLVALVALWGAALPSFAQGGMMGGGFGGVSGRPLDTDLTTATSILTPGQQSEWAFTMKEGETIIAAATTTNFDPAIQIVDKEGKVLGENDDVRLGVQDALLVYRFAKAGSYKLLVKAFKGAGGGQFKLTLRRFVATDIKVGARTTSPPGGKSVQFYRFSAEAGQTLLIRNAPELSVFSPTGESVALGSSLQEQVARTLASFRTPAKGDYYLRAVSTRPYAFTVAAARVAPLTLGQAPVARKLGAGGVDIWTFQGTEGDFIRLHAKAEGTMIYAQLAAIPTPDSDDTDTREAIALFEVGEKTEGELVALLRKTGTYELTLAQPLGLETDYTLTTTKTVRGWEQKAPLKETLALGGTDYYAIDGKAGELLRLEGLSEQFDIELELYNLRGEKLTSNDDGGKGRNALLTALLSQTGKYLLRVNCVGNGGSGAYQLQRAPDPVRPLKLGERGIGTLSAEGTEIWSFTGKPSQALILSVRLPDFDTSVRIFGPDGIELAARDQGDSTSTLFGLTFPLEGTYTIWVSSKSGAGKYTLRLIEAD</sequence>
<name>A0A7W9W4X2_ARMRO</name>
<evidence type="ECO:0000313" key="2">
    <source>
        <dbReference type="EMBL" id="MBB6048421.1"/>
    </source>
</evidence>
<dbReference type="EMBL" id="JACHGW010000001">
    <property type="protein sequence ID" value="MBB6048421.1"/>
    <property type="molecule type" value="Genomic_DNA"/>
</dbReference>
<organism evidence="2 3">
    <name type="scientific">Armatimonas rosea</name>
    <dbReference type="NCBI Taxonomy" id="685828"/>
    <lineage>
        <taxon>Bacteria</taxon>
        <taxon>Bacillati</taxon>
        <taxon>Armatimonadota</taxon>
        <taxon>Armatimonadia</taxon>
        <taxon>Armatimonadales</taxon>
        <taxon>Armatimonadaceae</taxon>
        <taxon>Armatimonas</taxon>
    </lineage>
</organism>
<comment type="caution">
    <text evidence="2">The sequence shown here is derived from an EMBL/GenBank/DDBJ whole genome shotgun (WGS) entry which is preliminary data.</text>
</comment>
<protein>
    <recommendedName>
        <fullName evidence="4">Peptidase C-terminal archaeal/bacterial domain-containing protein</fullName>
    </recommendedName>
</protein>